<keyword evidence="1" id="KW-0479">Metal-binding</keyword>
<accession>A0A814I682</accession>
<dbReference type="InterPro" id="IPR007588">
    <property type="entry name" value="Znf_FLYWCH"/>
</dbReference>
<keyword evidence="6" id="KW-1185">Reference proteome</keyword>
<gene>
    <name evidence="5" type="ORF">OXX778_LOCUS17264</name>
</gene>
<organism evidence="5 6">
    <name type="scientific">Brachionus calyciflorus</name>
    <dbReference type="NCBI Taxonomy" id="104777"/>
    <lineage>
        <taxon>Eukaryota</taxon>
        <taxon>Metazoa</taxon>
        <taxon>Spiralia</taxon>
        <taxon>Gnathifera</taxon>
        <taxon>Rotifera</taxon>
        <taxon>Eurotatoria</taxon>
        <taxon>Monogononta</taxon>
        <taxon>Pseudotrocha</taxon>
        <taxon>Ploima</taxon>
        <taxon>Brachionidae</taxon>
        <taxon>Brachionus</taxon>
    </lineage>
</organism>
<dbReference type="GO" id="GO:0008270">
    <property type="term" value="F:zinc ion binding"/>
    <property type="evidence" value="ECO:0007669"/>
    <property type="project" value="UniProtKB-KW"/>
</dbReference>
<name>A0A814I682_9BILA</name>
<feature type="domain" description="FLYWCH-type" evidence="4">
    <location>
        <begin position="7"/>
        <end position="70"/>
    </location>
</feature>
<proteinExistence type="predicted"/>
<evidence type="ECO:0000313" key="5">
    <source>
        <dbReference type="EMBL" id="CAF1018676.1"/>
    </source>
</evidence>
<evidence type="ECO:0000256" key="1">
    <source>
        <dbReference type="ARBA" id="ARBA00022723"/>
    </source>
</evidence>
<evidence type="ECO:0000313" key="6">
    <source>
        <dbReference type="Proteomes" id="UP000663879"/>
    </source>
</evidence>
<evidence type="ECO:0000259" key="4">
    <source>
        <dbReference type="Pfam" id="PF04500"/>
    </source>
</evidence>
<keyword evidence="2" id="KW-0863">Zinc-finger</keyword>
<sequence>MSKFELVPTSKGKQYLFFEKQFFYKLKPTDQNGITIWRCRLYYDKDIRCKILLRSNNEGEVVSLNGQHDHFEKDVNIVEPLMKNVVQQIKEKLNSARAPLKKTFEQTLNN</sequence>
<dbReference type="EMBL" id="CAJNOC010004359">
    <property type="protein sequence ID" value="CAF1018676.1"/>
    <property type="molecule type" value="Genomic_DNA"/>
</dbReference>
<dbReference type="AlphaFoldDB" id="A0A814I682"/>
<keyword evidence="3" id="KW-0862">Zinc</keyword>
<evidence type="ECO:0000256" key="3">
    <source>
        <dbReference type="ARBA" id="ARBA00022833"/>
    </source>
</evidence>
<dbReference type="Gene3D" id="2.20.25.240">
    <property type="match status" value="1"/>
</dbReference>
<comment type="caution">
    <text evidence="5">The sequence shown here is derived from an EMBL/GenBank/DDBJ whole genome shotgun (WGS) entry which is preliminary data.</text>
</comment>
<reference evidence="5" key="1">
    <citation type="submission" date="2021-02" db="EMBL/GenBank/DDBJ databases">
        <authorList>
            <person name="Nowell W R."/>
        </authorList>
    </citation>
    <scope>NUCLEOTIDE SEQUENCE</scope>
    <source>
        <strain evidence="5">Ploen Becks lab</strain>
    </source>
</reference>
<dbReference type="Pfam" id="PF04500">
    <property type="entry name" value="FLYWCH"/>
    <property type="match status" value="1"/>
</dbReference>
<evidence type="ECO:0000256" key="2">
    <source>
        <dbReference type="ARBA" id="ARBA00022771"/>
    </source>
</evidence>
<protein>
    <recommendedName>
        <fullName evidence="4">FLYWCH-type domain-containing protein</fullName>
    </recommendedName>
</protein>
<dbReference type="Proteomes" id="UP000663879">
    <property type="component" value="Unassembled WGS sequence"/>
</dbReference>